<dbReference type="GO" id="GO:0006352">
    <property type="term" value="P:DNA-templated transcription initiation"/>
    <property type="evidence" value="ECO:0007669"/>
    <property type="project" value="InterPro"/>
</dbReference>
<dbReference type="EMBL" id="CP103141">
    <property type="protein sequence ID" value="UVQ72463.1"/>
    <property type="molecule type" value="Genomic_DNA"/>
</dbReference>
<evidence type="ECO:0000256" key="3">
    <source>
        <dbReference type="ARBA" id="ARBA00023082"/>
    </source>
</evidence>
<dbReference type="InterPro" id="IPR013325">
    <property type="entry name" value="RNA_pol_sigma_r2"/>
</dbReference>
<evidence type="ECO:0000256" key="4">
    <source>
        <dbReference type="ARBA" id="ARBA00023163"/>
    </source>
</evidence>
<dbReference type="GO" id="GO:0016987">
    <property type="term" value="F:sigma factor activity"/>
    <property type="evidence" value="ECO:0007669"/>
    <property type="project" value="UniProtKB-KW"/>
</dbReference>
<dbReference type="GeneID" id="69589921"/>
<evidence type="ECO:0000256" key="2">
    <source>
        <dbReference type="ARBA" id="ARBA00023015"/>
    </source>
</evidence>
<dbReference type="EMBL" id="JANUTS010000001">
    <property type="protein sequence ID" value="MCS2792821.1"/>
    <property type="molecule type" value="Genomic_DNA"/>
</dbReference>
<dbReference type="Gene3D" id="1.10.10.10">
    <property type="entry name" value="Winged helix-like DNA-binding domain superfamily/Winged helix DNA-binding domain"/>
    <property type="match status" value="1"/>
</dbReference>
<evidence type="ECO:0000313" key="7">
    <source>
        <dbReference type="EMBL" id="CUO94910.1"/>
    </source>
</evidence>
<dbReference type="SUPFAM" id="SSF88946">
    <property type="entry name" value="Sigma2 domain of RNA polymerase sigma factors"/>
    <property type="match status" value="1"/>
</dbReference>
<protein>
    <submittedName>
        <fullName evidence="7">RNA polymerase sigma factor, sigma-70 family</fullName>
    </submittedName>
    <submittedName>
        <fullName evidence="8">Sigma-70 family RNA polymerase sigma factor</fullName>
    </submittedName>
</protein>
<dbReference type="PANTHER" id="PTHR43133">
    <property type="entry name" value="RNA POLYMERASE ECF-TYPE SIGMA FACTO"/>
    <property type="match status" value="1"/>
</dbReference>
<proteinExistence type="inferred from homology"/>
<keyword evidence="4" id="KW-0804">Transcription</keyword>
<accession>A0A174JCQ8</accession>
<dbReference type="Pfam" id="PF08281">
    <property type="entry name" value="Sigma70_r4_2"/>
    <property type="match status" value="1"/>
</dbReference>
<dbReference type="InterPro" id="IPR039425">
    <property type="entry name" value="RNA_pol_sigma-70-like"/>
</dbReference>
<reference evidence="7 10" key="1">
    <citation type="submission" date="2015-09" db="EMBL/GenBank/DDBJ databases">
        <authorList>
            <consortium name="Pathogen Informatics"/>
        </authorList>
    </citation>
    <scope>NUCLEOTIDE SEQUENCE [LARGE SCALE GENOMIC DNA]</scope>
    <source>
        <strain evidence="7 10">2789STDY5834846</strain>
    </source>
</reference>
<dbReference type="SUPFAM" id="SSF88659">
    <property type="entry name" value="Sigma3 and sigma4 domains of RNA polymerase sigma factors"/>
    <property type="match status" value="1"/>
</dbReference>
<dbReference type="Proteomes" id="UP001204548">
    <property type="component" value="Unassembled WGS sequence"/>
</dbReference>
<dbReference type="EMBL" id="CZAE01000005">
    <property type="protein sequence ID" value="CUO94910.1"/>
    <property type="molecule type" value="Genomic_DNA"/>
</dbReference>
<dbReference type="PANTHER" id="PTHR43133:SF45">
    <property type="entry name" value="RNA POLYMERASE ECF-TYPE SIGMA FACTOR"/>
    <property type="match status" value="1"/>
</dbReference>
<dbReference type="InterPro" id="IPR036388">
    <property type="entry name" value="WH-like_DNA-bd_sf"/>
</dbReference>
<dbReference type="AlphaFoldDB" id="A0A3E5GFY6"/>
<accession>A0A3E5GFY6</accession>
<evidence type="ECO:0000256" key="1">
    <source>
        <dbReference type="ARBA" id="ARBA00010641"/>
    </source>
</evidence>
<organism evidence="7 10">
    <name type="scientific">Bacteroides faecis</name>
    <dbReference type="NCBI Taxonomy" id="674529"/>
    <lineage>
        <taxon>Bacteria</taxon>
        <taxon>Pseudomonadati</taxon>
        <taxon>Bacteroidota</taxon>
        <taxon>Bacteroidia</taxon>
        <taxon>Bacteroidales</taxon>
        <taxon>Bacteroidaceae</taxon>
        <taxon>Bacteroides</taxon>
    </lineage>
</organism>
<evidence type="ECO:0000259" key="5">
    <source>
        <dbReference type="Pfam" id="PF04542"/>
    </source>
</evidence>
<evidence type="ECO:0000259" key="6">
    <source>
        <dbReference type="Pfam" id="PF08281"/>
    </source>
</evidence>
<dbReference type="NCBIfam" id="TIGR02937">
    <property type="entry name" value="sigma70-ECF"/>
    <property type="match status" value="1"/>
</dbReference>
<evidence type="ECO:0000313" key="10">
    <source>
        <dbReference type="Proteomes" id="UP000095606"/>
    </source>
</evidence>
<dbReference type="InterPro" id="IPR014284">
    <property type="entry name" value="RNA_pol_sigma-70_dom"/>
</dbReference>
<keyword evidence="3" id="KW-0731">Sigma factor</keyword>
<dbReference type="Proteomes" id="UP001060104">
    <property type="component" value="Chromosome"/>
</dbReference>
<dbReference type="Proteomes" id="UP000095606">
    <property type="component" value="Unassembled WGS sequence"/>
</dbReference>
<evidence type="ECO:0000313" key="9">
    <source>
        <dbReference type="EMBL" id="UVQ72463.1"/>
    </source>
</evidence>
<dbReference type="Pfam" id="PF04542">
    <property type="entry name" value="Sigma70_r2"/>
    <property type="match status" value="1"/>
</dbReference>
<name>A0A3E5GFY6_9BACE</name>
<keyword evidence="2" id="KW-0805">Transcription regulation</keyword>
<reference evidence="8" key="2">
    <citation type="submission" date="2022-08" db="EMBL/GenBank/DDBJ databases">
        <title>Genome Sequencing of Bacteroides fragilis Group Isolates with Nanopore Technology.</title>
        <authorList>
            <person name="Tisza M.J."/>
            <person name="Smith D."/>
            <person name="Dekker J.P."/>
        </authorList>
    </citation>
    <scope>NUCLEOTIDE SEQUENCE</scope>
    <source>
        <strain evidence="8">BFG-351</strain>
        <strain evidence="9">BFG-527</strain>
    </source>
</reference>
<dbReference type="GO" id="GO:0003677">
    <property type="term" value="F:DNA binding"/>
    <property type="evidence" value="ECO:0007669"/>
    <property type="project" value="InterPro"/>
</dbReference>
<evidence type="ECO:0000313" key="11">
    <source>
        <dbReference type="Proteomes" id="UP001060104"/>
    </source>
</evidence>
<dbReference type="RefSeq" id="WP_010537521.1">
    <property type="nucleotide sequence ID" value="NZ_CABMFH010000006.1"/>
</dbReference>
<comment type="similarity">
    <text evidence="1">Belongs to the sigma-70 factor family. ECF subfamily.</text>
</comment>
<feature type="domain" description="RNA polymerase sigma-70 region 2" evidence="5">
    <location>
        <begin position="20"/>
        <end position="85"/>
    </location>
</feature>
<feature type="domain" description="RNA polymerase sigma factor 70 region 4 type 2" evidence="6">
    <location>
        <begin position="112"/>
        <end position="163"/>
    </location>
</feature>
<dbReference type="InterPro" id="IPR007627">
    <property type="entry name" value="RNA_pol_sigma70_r2"/>
</dbReference>
<dbReference type="InterPro" id="IPR013324">
    <property type="entry name" value="RNA_pol_sigma_r3/r4-like"/>
</dbReference>
<keyword evidence="11" id="KW-1185">Reference proteome</keyword>
<dbReference type="InterPro" id="IPR013249">
    <property type="entry name" value="RNA_pol_sigma70_r4_t2"/>
</dbReference>
<dbReference type="Gene3D" id="1.10.1740.10">
    <property type="match status" value="1"/>
</dbReference>
<gene>
    <name evidence="7" type="primary">sigV_2</name>
    <name evidence="7" type="ORF">ERS852461_01514</name>
    <name evidence="8" type="ORF">NXW97_12515</name>
    <name evidence="9" type="ORF">NXY30_15425</name>
</gene>
<evidence type="ECO:0000313" key="8">
    <source>
        <dbReference type="EMBL" id="MCS2792821.1"/>
    </source>
</evidence>
<sequence>MRERTTEATNPIEQEFLSVIREYERVIYKVCYLYTNPNAPLNDLYQDVILNLWKAYPKFRKECKISTWIYRIALNTCISFFRKEKNVPEIVTLTYETDWVIEEHDPIHEMLRQLYQMINQLGQLDKSIILLYLEDKSYEDIAEITGLTVTNVATKLSRIKDKLKKMKKE</sequence>